<keyword evidence="7 9" id="KW-0472">Membrane</keyword>
<keyword evidence="5 9" id="KW-0812">Transmembrane</keyword>
<reference evidence="12 13" key="1">
    <citation type="submission" date="2019-11" db="EMBL/GenBank/DDBJ databases">
        <authorList>
            <person name="Cho J.-C."/>
        </authorList>
    </citation>
    <scope>NUCLEOTIDE SEQUENCE [LARGE SCALE GENOMIC DNA]</scope>
    <source>
        <strain evidence="11 12">JH1073</strain>
        <strain evidence="10 13">JH702</strain>
    </source>
</reference>
<proteinExistence type="inferred from homology"/>
<keyword evidence="2" id="KW-0813">Transport</keyword>
<feature type="transmembrane region" description="Helical" evidence="9">
    <location>
        <begin position="324"/>
        <end position="346"/>
    </location>
</feature>
<feature type="transmembrane region" description="Helical" evidence="9">
    <location>
        <begin position="200"/>
        <end position="219"/>
    </location>
</feature>
<keyword evidence="12" id="KW-1185">Reference proteome</keyword>
<dbReference type="PANTHER" id="PTHR30574">
    <property type="entry name" value="INNER MEMBRANE PROTEIN YEDE"/>
    <property type="match status" value="1"/>
</dbReference>
<dbReference type="Proteomes" id="UP001321249">
    <property type="component" value="Unassembled WGS sequence"/>
</dbReference>
<dbReference type="EMBL" id="CP046147">
    <property type="protein sequence ID" value="WFG40577.1"/>
    <property type="molecule type" value="Genomic_DNA"/>
</dbReference>
<reference evidence="11" key="2">
    <citation type="journal article" date="2023" name="Nat. Commun.">
        <title>Cultivation of marine bacteria of the SAR202 clade.</title>
        <authorList>
            <person name="Lim Y."/>
            <person name="Seo J.H."/>
            <person name="Giovannoni S.J."/>
            <person name="Kang I."/>
            <person name="Cho J.C."/>
        </authorList>
    </citation>
    <scope>NUCLEOTIDE SEQUENCE</scope>
    <source>
        <strain evidence="11">JH1073</strain>
    </source>
</reference>
<protein>
    <submittedName>
        <fullName evidence="11">YeeE/YedE family protein</fullName>
    </submittedName>
</protein>
<keyword evidence="4" id="KW-0997">Cell inner membrane</keyword>
<reference evidence="12" key="3">
    <citation type="submission" date="2023-06" db="EMBL/GenBank/DDBJ databases">
        <title>Pangenomics reveal diversification of enzyme families and niche specialization in globally abundant SAR202 bacteria.</title>
        <authorList>
            <person name="Saw J.H.W."/>
        </authorList>
    </citation>
    <scope>NUCLEOTIDE SEQUENCE [LARGE SCALE GENOMIC DNA]</scope>
    <source>
        <strain evidence="12">JH1073</strain>
    </source>
</reference>
<feature type="transmembrane region" description="Helical" evidence="9">
    <location>
        <begin position="394"/>
        <end position="414"/>
    </location>
</feature>
<sequence>MTTDSLSLENDKPNALRPVSGQTYAGLTVVALTLLTALFISRSNGEVAAIWVLANVFGLTLQRARFCFASAFRDLFLFGSGHNMKGIIVGMGIATIGFAAIMSWIIPNPGAGFLPAEAHILPVGLSVVVGGVMFGVGMVIAGGCVSGSLYRMSEGYIASWVAILGVIIGLGALTLTWNWWWGFTISTEPKVWFPSIGGLGYTGAIVITLLGLAAIYLLVTFMEFKNGLFTPHINKKVIPAMNFDDRVRSTLDPIFKRGWPVAIGGVVLGILGIVMYTIHMPLGVTGELMRASQLGLGWMGVDVPVLDGLSTLGGCTGRSGESGLLGHTFAITVGLLPGALIGALFAGEFKLRLPTHKRRYLQSIGGGVMMGYASGLAIGCTIGAFFSAVPSLSLSGWVFGLAMAAGAFAGTQVIKRIG</sequence>
<comment type="subcellular location">
    <subcellularLocation>
        <location evidence="1">Cell inner membrane</location>
        <topology evidence="1">Multi-pass membrane protein</topology>
    </subcellularLocation>
</comment>
<feature type="transmembrane region" description="Helical" evidence="9">
    <location>
        <begin position="157"/>
        <end position="180"/>
    </location>
</feature>
<evidence type="ECO:0000256" key="4">
    <source>
        <dbReference type="ARBA" id="ARBA00022519"/>
    </source>
</evidence>
<name>A0AAJ5ZL05_9CHLR</name>
<feature type="transmembrane region" description="Helical" evidence="9">
    <location>
        <begin position="258"/>
        <end position="278"/>
    </location>
</feature>
<evidence type="ECO:0000256" key="7">
    <source>
        <dbReference type="ARBA" id="ARBA00023136"/>
    </source>
</evidence>
<feature type="transmembrane region" description="Helical" evidence="9">
    <location>
        <begin position="87"/>
        <end position="106"/>
    </location>
</feature>
<feature type="transmembrane region" description="Helical" evidence="9">
    <location>
        <begin position="118"/>
        <end position="145"/>
    </location>
</feature>
<dbReference type="InterPro" id="IPR007272">
    <property type="entry name" value="Sulf_transp_TsuA/YedE"/>
</dbReference>
<dbReference type="Proteomes" id="UP001219901">
    <property type="component" value="Chromosome"/>
</dbReference>
<dbReference type="AlphaFoldDB" id="A0AAJ5ZL05"/>
<dbReference type="Pfam" id="PF04143">
    <property type="entry name" value="Sulf_transp"/>
    <property type="match status" value="1"/>
</dbReference>
<keyword evidence="6 9" id="KW-1133">Transmembrane helix</keyword>
<evidence type="ECO:0000256" key="6">
    <source>
        <dbReference type="ARBA" id="ARBA00022989"/>
    </source>
</evidence>
<keyword evidence="3" id="KW-1003">Cell membrane</keyword>
<evidence type="ECO:0000256" key="9">
    <source>
        <dbReference type="SAM" id="Phobius"/>
    </source>
</evidence>
<dbReference type="PANTHER" id="PTHR30574:SF1">
    <property type="entry name" value="SULPHUR TRANSPORT DOMAIN-CONTAINING PROTEIN"/>
    <property type="match status" value="1"/>
</dbReference>
<evidence type="ECO:0000313" key="10">
    <source>
        <dbReference type="EMBL" id="MDG0866484.1"/>
    </source>
</evidence>
<dbReference type="GO" id="GO:0005886">
    <property type="term" value="C:plasma membrane"/>
    <property type="evidence" value="ECO:0007669"/>
    <property type="project" value="UniProtKB-SubCell"/>
</dbReference>
<feature type="transmembrane region" description="Helical" evidence="9">
    <location>
        <begin position="367"/>
        <end position="388"/>
    </location>
</feature>
<accession>A0AAJ5ZL05</accession>
<dbReference type="EMBL" id="WMBE01000002">
    <property type="protein sequence ID" value="MDG0866484.1"/>
    <property type="molecule type" value="Genomic_DNA"/>
</dbReference>
<comment type="similarity">
    <text evidence="8">Belongs to the TsuA/YedE (TC 9.B.102) family.</text>
</comment>
<evidence type="ECO:0000256" key="1">
    <source>
        <dbReference type="ARBA" id="ARBA00004429"/>
    </source>
</evidence>
<evidence type="ECO:0000256" key="8">
    <source>
        <dbReference type="ARBA" id="ARBA00035655"/>
    </source>
</evidence>
<gene>
    <name evidence="10" type="ORF">GKO46_05275</name>
    <name evidence="11" type="ORF">GKO48_13520</name>
</gene>
<feature type="transmembrane region" description="Helical" evidence="9">
    <location>
        <begin position="21"/>
        <end position="41"/>
    </location>
</feature>
<organism evidence="11 12">
    <name type="scientific">Candidatus Lucifugimonas marina</name>
    <dbReference type="NCBI Taxonomy" id="3038979"/>
    <lineage>
        <taxon>Bacteria</taxon>
        <taxon>Bacillati</taxon>
        <taxon>Chloroflexota</taxon>
        <taxon>Dehalococcoidia</taxon>
        <taxon>SAR202 cluster</taxon>
        <taxon>Candidatus Lucifugimonadales</taxon>
        <taxon>Candidatus Lucifugimonadaceae</taxon>
        <taxon>Candidatus Lucifugimonas</taxon>
    </lineage>
</organism>
<evidence type="ECO:0000256" key="5">
    <source>
        <dbReference type="ARBA" id="ARBA00022692"/>
    </source>
</evidence>
<evidence type="ECO:0000256" key="2">
    <source>
        <dbReference type="ARBA" id="ARBA00022448"/>
    </source>
</evidence>
<evidence type="ECO:0000256" key="3">
    <source>
        <dbReference type="ARBA" id="ARBA00022475"/>
    </source>
</evidence>
<evidence type="ECO:0000313" key="12">
    <source>
        <dbReference type="Proteomes" id="UP001219901"/>
    </source>
</evidence>
<evidence type="ECO:0000313" key="13">
    <source>
        <dbReference type="Proteomes" id="UP001321249"/>
    </source>
</evidence>
<dbReference type="RefSeq" id="WP_342823935.1">
    <property type="nucleotide sequence ID" value="NZ_CP046146.1"/>
</dbReference>
<evidence type="ECO:0000313" key="11">
    <source>
        <dbReference type="EMBL" id="WFG40577.1"/>
    </source>
</evidence>